<sequence length="105" mass="10985">MEKHGQAAVLAVSGDIDMVTAPEFEKHLLTALRERPGILVVDLGGVDFLGSAGLTALVAAHQEAGTHTKLRVVAESSATARPLQLTGLDQEIPVFATRDEALSAD</sequence>
<accession>A0A558A6K8</accession>
<name>A0A558A6K8_9PSEU</name>
<evidence type="ECO:0000313" key="5">
    <source>
        <dbReference type="Proteomes" id="UP000318578"/>
    </source>
</evidence>
<evidence type="ECO:0000256" key="1">
    <source>
        <dbReference type="ARBA" id="ARBA00009013"/>
    </source>
</evidence>
<comment type="similarity">
    <text evidence="1 2">Belongs to the anti-sigma-factor antagonist family.</text>
</comment>
<dbReference type="PANTHER" id="PTHR33495">
    <property type="entry name" value="ANTI-SIGMA FACTOR ANTAGONIST TM_1081-RELATED-RELATED"/>
    <property type="match status" value="1"/>
</dbReference>
<dbReference type="CDD" id="cd07043">
    <property type="entry name" value="STAS_anti-anti-sigma_factors"/>
    <property type="match status" value="1"/>
</dbReference>
<organism evidence="4 5">
    <name type="scientific">Amycolatopsis acidiphila</name>
    <dbReference type="NCBI Taxonomy" id="715473"/>
    <lineage>
        <taxon>Bacteria</taxon>
        <taxon>Bacillati</taxon>
        <taxon>Actinomycetota</taxon>
        <taxon>Actinomycetes</taxon>
        <taxon>Pseudonocardiales</taxon>
        <taxon>Pseudonocardiaceae</taxon>
        <taxon>Amycolatopsis</taxon>
    </lineage>
</organism>
<dbReference type="PROSITE" id="PS50801">
    <property type="entry name" value="STAS"/>
    <property type="match status" value="1"/>
</dbReference>
<dbReference type="OrthoDB" id="5194587at2"/>
<gene>
    <name evidence="4" type="ORF">FNH06_22725</name>
</gene>
<dbReference type="Gene3D" id="3.30.750.24">
    <property type="entry name" value="STAS domain"/>
    <property type="match status" value="1"/>
</dbReference>
<evidence type="ECO:0000256" key="2">
    <source>
        <dbReference type="RuleBase" id="RU003749"/>
    </source>
</evidence>
<dbReference type="Pfam" id="PF01740">
    <property type="entry name" value="STAS"/>
    <property type="match status" value="1"/>
</dbReference>
<evidence type="ECO:0000259" key="3">
    <source>
        <dbReference type="PROSITE" id="PS50801"/>
    </source>
</evidence>
<feature type="domain" description="STAS" evidence="3">
    <location>
        <begin position="1"/>
        <end position="105"/>
    </location>
</feature>
<evidence type="ECO:0000313" key="4">
    <source>
        <dbReference type="EMBL" id="TVT19872.1"/>
    </source>
</evidence>
<comment type="caution">
    <text evidence="4">The sequence shown here is derived from an EMBL/GenBank/DDBJ whole genome shotgun (WGS) entry which is preliminary data.</text>
</comment>
<dbReference type="AlphaFoldDB" id="A0A558A6K8"/>
<keyword evidence="5" id="KW-1185">Reference proteome</keyword>
<dbReference type="SUPFAM" id="SSF52091">
    <property type="entry name" value="SpoIIaa-like"/>
    <property type="match status" value="1"/>
</dbReference>
<dbReference type="Proteomes" id="UP000318578">
    <property type="component" value="Unassembled WGS sequence"/>
</dbReference>
<dbReference type="PANTHER" id="PTHR33495:SF13">
    <property type="entry name" value="ANTI-SIGMA-F FACTOR ANTAGONIST RSFB"/>
    <property type="match status" value="1"/>
</dbReference>
<dbReference type="InterPro" id="IPR003658">
    <property type="entry name" value="Anti-sigma_ant"/>
</dbReference>
<dbReference type="InterPro" id="IPR002645">
    <property type="entry name" value="STAS_dom"/>
</dbReference>
<dbReference type="GO" id="GO:0043856">
    <property type="term" value="F:anti-sigma factor antagonist activity"/>
    <property type="evidence" value="ECO:0007669"/>
    <property type="project" value="InterPro"/>
</dbReference>
<reference evidence="4 5" key="1">
    <citation type="submission" date="2019-07" db="EMBL/GenBank/DDBJ databases">
        <title>New species of Amycolatopsis and Streptomyces.</title>
        <authorList>
            <person name="Duangmal K."/>
            <person name="Teo W.F.A."/>
            <person name="Lipun K."/>
        </authorList>
    </citation>
    <scope>NUCLEOTIDE SEQUENCE [LARGE SCALE GENOMIC DNA]</scope>
    <source>
        <strain evidence="4 5">JCM 30562</strain>
    </source>
</reference>
<dbReference type="EMBL" id="VJZA01000042">
    <property type="protein sequence ID" value="TVT19872.1"/>
    <property type="molecule type" value="Genomic_DNA"/>
</dbReference>
<proteinExistence type="inferred from homology"/>
<dbReference type="NCBIfam" id="TIGR00377">
    <property type="entry name" value="ant_ant_sig"/>
    <property type="match status" value="1"/>
</dbReference>
<dbReference type="InterPro" id="IPR036513">
    <property type="entry name" value="STAS_dom_sf"/>
</dbReference>
<protein>
    <recommendedName>
        <fullName evidence="2">Anti-sigma factor antagonist</fullName>
    </recommendedName>
</protein>